<dbReference type="GO" id="GO:0005524">
    <property type="term" value="F:ATP binding"/>
    <property type="evidence" value="ECO:0007669"/>
    <property type="project" value="UniProtKB-KW"/>
</dbReference>
<dbReference type="Gene3D" id="2.60.120.10">
    <property type="entry name" value="Jelly Rolls"/>
    <property type="match status" value="1"/>
</dbReference>
<feature type="domain" description="ABC transporter" evidence="11">
    <location>
        <begin position="335"/>
        <end position="568"/>
    </location>
</feature>
<dbReference type="PATRIC" id="fig|45073.5.peg.338"/>
<dbReference type="InterPro" id="IPR003593">
    <property type="entry name" value="AAA+_ATPase"/>
</dbReference>
<keyword evidence="2" id="KW-0813">Transport</keyword>
<dbReference type="InterPro" id="IPR018490">
    <property type="entry name" value="cNMP-bd_dom_sf"/>
</dbReference>
<dbReference type="SUPFAM" id="SSF52540">
    <property type="entry name" value="P-loop containing nucleoside triphosphate hydrolases"/>
    <property type="match status" value="1"/>
</dbReference>
<proteinExistence type="predicted"/>
<evidence type="ECO:0000256" key="8">
    <source>
        <dbReference type="ARBA" id="ARBA00023136"/>
    </source>
</evidence>
<evidence type="ECO:0000256" key="6">
    <source>
        <dbReference type="ARBA" id="ARBA00022840"/>
    </source>
</evidence>
<keyword evidence="5" id="KW-0547">Nucleotide-binding</keyword>
<dbReference type="SUPFAM" id="SSF51206">
    <property type="entry name" value="cAMP-binding domain-like"/>
    <property type="match status" value="1"/>
</dbReference>
<dbReference type="RefSeq" id="WP_058506448.1">
    <property type="nucleotide sequence ID" value="NZ_CAAAIK010000019.1"/>
</dbReference>
<dbReference type="FunFam" id="3.40.50.300:FF:000221">
    <property type="entry name" value="Multidrug ABC transporter ATP-binding protein"/>
    <property type="match status" value="1"/>
</dbReference>
<dbReference type="CDD" id="cd07346">
    <property type="entry name" value="ABC_6TM_exporters"/>
    <property type="match status" value="1"/>
</dbReference>
<dbReference type="InterPro" id="IPR027417">
    <property type="entry name" value="P-loop_NTPase"/>
</dbReference>
<evidence type="ECO:0000256" key="9">
    <source>
        <dbReference type="SAM" id="Phobius"/>
    </source>
</evidence>
<feature type="transmembrane region" description="Helical" evidence="9">
    <location>
        <begin position="54"/>
        <end position="77"/>
    </location>
</feature>
<keyword evidence="6 13" id="KW-0067">ATP-binding</keyword>
<evidence type="ECO:0000256" key="3">
    <source>
        <dbReference type="ARBA" id="ARBA00022475"/>
    </source>
</evidence>
<dbReference type="Gene3D" id="3.40.50.300">
    <property type="entry name" value="P-loop containing nucleotide triphosphate hydrolases"/>
    <property type="match status" value="1"/>
</dbReference>
<protein>
    <submittedName>
        <fullName evidence="13">Multidrug resistance ABC transporter ATP-binding protein (Fused permease/ATPase domains)</fullName>
    </submittedName>
</protein>
<evidence type="ECO:0000256" key="1">
    <source>
        <dbReference type="ARBA" id="ARBA00004651"/>
    </source>
</evidence>
<evidence type="ECO:0000259" key="10">
    <source>
        <dbReference type="PROSITE" id="PS50042"/>
    </source>
</evidence>
<evidence type="ECO:0000256" key="7">
    <source>
        <dbReference type="ARBA" id="ARBA00022989"/>
    </source>
</evidence>
<gene>
    <name evidence="13" type="ORF">Lqui_0314</name>
</gene>
<evidence type="ECO:0000259" key="11">
    <source>
        <dbReference type="PROSITE" id="PS50893"/>
    </source>
</evidence>
<dbReference type="Proteomes" id="UP000054618">
    <property type="component" value="Unassembled WGS sequence"/>
</dbReference>
<evidence type="ECO:0000256" key="4">
    <source>
        <dbReference type="ARBA" id="ARBA00022692"/>
    </source>
</evidence>
<dbReference type="InterPro" id="IPR014710">
    <property type="entry name" value="RmlC-like_jellyroll"/>
</dbReference>
<evidence type="ECO:0000259" key="12">
    <source>
        <dbReference type="PROSITE" id="PS50929"/>
    </source>
</evidence>
<reference evidence="13 14" key="1">
    <citation type="submission" date="2015-11" db="EMBL/GenBank/DDBJ databases">
        <title>Genomic analysis of 38 Legionella species identifies large and diverse effector repertoires.</title>
        <authorList>
            <person name="Burstein D."/>
            <person name="Amaro F."/>
            <person name="Zusman T."/>
            <person name="Lifshitz Z."/>
            <person name="Cohen O."/>
            <person name="Gilbert J.A."/>
            <person name="Pupko T."/>
            <person name="Shuman H.A."/>
            <person name="Segal G."/>
        </authorList>
    </citation>
    <scope>NUCLEOTIDE SEQUENCE [LARGE SCALE GENOMIC DNA]</scope>
    <source>
        <strain evidence="13 14">CDC#1442-AUS-E</strain>
    </source>
</reference>
<feature type="transmembrane region" description="Helical" evidence="9">
    <location>
        <begin position="159"/>
        <end position="180"/>
    </location>
</feature>
<dbReference type="InterPro" id="IPR011527">
    <property type="entry name" value="ABC1_TM_dom"/>
</dbReference>
<dbReference type="PRINTS" id="PR00103">
    <property type="entry name" value="CAMPKINASE"/>
</dbReference>
<dbReference type="GO" id="GO:0005886">
    <property type="term" value="C:plasma membrane"/>
    <property type="evidence" value="ECO:0007669"/>
    <property type="project" value="UniProtKB-SubCell"/>
</dbReference>
<name>A0A0W0Y4H0_9GAMM</name>
<keyword evidence="4 9" id="KW-0812">Transmembrane</keyword>
<evidence type="ECO:0000256" key="2">
    <source>
        <dbReference type="ARBA" id="ARBA00022448"/>
    </source>
</evidence>
<dbReference type="GO" id="GO:0015421">
    <property type="term" value="F:ABC-type oligopeptide transporter activity"/>
    <property type="evidence" value="ECO:0007669"/>
    <property type="project" value="TreeGrafter"/>
</dbReference>
<dbReference type="InterPro" id="IPR017871">
    <property type="entry name" value="ABC_transporter-like_CS"/>
</dbReference>
<dbReference type="PANTHER" id="PTHR43394">
    <property type="entry name" value="ATP-DEPENDENT PERMEASE MDL1, MITOCHONDRIAL"/>
    <property type="match status" value="1"/>
</dbReference>
<dbReference type="PROSITE" id="PS50929">
    <property type="entry name" value="ABC_TM1F"/>
    <property type="match status" value="1"/>
</dbReference>
<dbReference type="AlphaFoldDB" id="A0A0W0Y4H0"/>
<dbReference type="PROSITE" id="PS50042">
    <property type="entry name" value="CNMP_BINDING_3"/>
    <property type="match status" value="1"/>
</dbReference>
<dbReference type="STRING" id="45073.Lqui_0314"/>
<dbReference type="Pfam" id="PF00005">
    <property type="entry name" value="ABC_tran"/>
    <property type="match status" value="1"/>
</dbReference>
<evidence type="ECO:0000313" key="13">
    <source>
        <dbReference type="EMBL" id="KTD51470.1"/>
    </source>
</evidence>
<feature type="transmembrane region" description="Helical" evidence="9">
    <location>
        <begin position="258"/>
        <end position="285"/>
    </location>
</feature>
<dbReference type="OrthoDB" id="9806127at2"/>
<keyword evidence="3" id="KW-1003">Cell membrane</keyword>
<evidence type="ECO:0000256" key="5">
    <source>
        <dbReference type="ARBA" id="ARBA00022741"/>
    </source>
</evidence>
<sequence length="731" mass="82592">MSLFKFYQSLFRYQKKQPVLFSLLFISVILSVVFQCIQPVIVEWLINDVLKTNNISLLALTMFLLLANYILFIFAFLMRTKILSAMGAKIISHLRYKMFVTLQNLNLNSYYKKQSSPLISYFSEHLALIESTTLFSTWSLLSDVLLCFVAGALLFYFDWIIALIILPSLVIILALPRYFFRKTEQAISDKQRMDAQILDTVQENIKMQDVIRLELLKEFKKNKFKSFLAQSTEANYKYNINLGLSSASLLIGINFSMLLIYILGGVLVFFNLLSLGSFIAFILLFRNFLSSVNSISNTLPVIMRCASSLKIIEDLLEMEEASGKEVFLPRLEKGIYIKDVFFNYDDRTVLKQINFKIAAGQFIGIVGLSGSGKSTLLKLILKEIIPASGTIFFDSKDYRDFPQETLLAQTSVVLQEPKLFEGSILENIRMGRLDASENEIIEAAKQAGIHNEIMQLPDTYNTLIGPKNSDLSGGQKQRICIARALVANPAILCLDEASSALDPFSSSLIDETIDKLSGLHTIISITHRLSSVVNADLILVMKEGEIVESGNHSSLINQNGFYNQLWNKQKGFTLMPEQGFVRVNPAWLEHIPLFADFDKHLMVDIANNMTTERFDRHEIVFKQGEQGDKFYIIAIGMVDVFSVEDGEEVLIASLSDGDFFGEVALLYNCERNATVKTSSTCLLLSLSSDGFYKIIEHLPKGKKHYLLEKAYARLSGEQKLKNIPARFTIQA</sequence>
<dbReference type="SMART" id="SM00100">
    <property type="entry name" value="cNMP"/>
    <property type="match status" value="1"/>
</dbReference>
<dbReference type="SMART" id="SM00382">
    <property type="entry name" value="AAA"/>
    <property type="match status" value="1"/>
</dbReference>
<dbReference type="CDD" id="cd00038">
    <property type="entry name" value="CAP_ED"/>
    <property type="match status" value="1"/>
</dbReference>
<feature type="transmembrane region" description="Helical" evidence="9">
    <location>
        <begin position="133"/>
        <end position="153"/>
    </location>
</feature>
<comment type="subcellular location">
    <subcellularLocation>
        <location evidence="1">Cell membrane</location>
        <topology evidence="1">Multi-pass membrane protein</topology>
    </subcellularLocation>
</comment>
<comment type="caution">
    <text evidence="13">The sequence shown here is derived from an EMBL/GenBank/DDBJ whole genome shotgun (WGS) entry which is preliminary data.</text>
</comment>
<feature type="domain" description="ABC transmembrane type-1" evidence="12">
    <location>
        <begin position="23"/>
        <end position="304"/>
    </location>
</feature>
<dbReference type="InterPro" id="IPR036640">
    <property type="entry name" value="ABC1_TM_sf"/>
</dbReference>
<dbReference type="GO" id="GO:0016887">
    <property type="term" value="F:ATP hydrolysis activity"/>
    <property type="evidence" value="ECO:0007669"/>
    <property type="project" value="InterPro"/>
</dbReference>
<dbReference type="InterPro" id="IPR039421">
    <property type="entry name" value="Type_1_exporter"/>
</dbReference>
<dbReference type="Pfam" id="PF00027">
    <property type="entry name" value="cNMP_binding"/>
    <property type="match status" value="1"/>
</dbReference>
<evidence type="ECO:0000313" key="14">
    <source>
        <dbReference type="Proteomes" id="UP000054618"/>
    </source>
</evidence>
<dbReference type="PROSITE" id="PS50893">
    <property type="entry name" value="ABC_TRANSPORTER_2"/>
    <property type="match status" value="1"/>
</dbReference>
<feature type="domain" description="Cyclic nucleotide-binding" evidence="10">
    <location>
        <begin position="593"/>
        <end position="695"/>
    </location>
</feature>
<dbReference type="PROSITE" id="PS00211">
    <property type="entry name" value="ABC_TRANSPORTER_1"/>
    <property type="match status" value="1"/>
</dbReference>
<dbReference type="InterPro" id="IPR003439">
    <property type="entry name" value="ABC_transporter-like_ATP-bd"/>
</dbReference>
<dbReference type="InterPro" id="IPR000595">
    <property type="entry name" value="cNMP-bd_dom"/>
</dbReference>
<organism evidence="13 14">
    <name type="scientific">Legionella quinlivanii</name>
    <dbReference type="NCBI Taxonomy" id="45073"/>
    <lineage>
        <taxon>Bacteria</taxon>
        <taxon>Pseudomonadati</taxon>
        <taxon>Pseudomonadota</taxon>
        <taxon>Gammaproteobacteria</taxon>
        <taxon>Legionellales</taxon>
        <taxon>Legionellaceae</taxon>
        <taxon>Legionella</taxon>
    </lineage>
</organism>
<keyword evidence="14" id="KW-1185">Reference proteome</keyword>
<dbReference type="EMBL" id="LNYS01000006">
    <property type="protein sequence ID" value="KTD51470.1"/>
    <property type="molecule type" value="Genomic_DNA"/>
</dbReference>
<accession>A0A0W0Y4H0</accession>
<dbReference type="PANTHER" id="PTHR43394:SF1">
    <property type="entry name" value="ATP-BINDING CASSETTE SUB-FAMILY B MEMBER 10, MITOCHONDRIAL"/>
    <property type="match status" value="1"/>
</dbReference>
<keyword evidence="8 9" id="KW-0472">Membrane</keyword>
<dbReference type="Gene3D" id="1.20.1560.10">
    <property type="entry name" value="ABC transporter type 1, transmembrane domain"/>
    <property type="match status" value="1"/>
</dbReference>
<dbReference type="SUPFAM" id="SSF90123">
    <property type="entry name" value="ABC transporter transmembrane region"/>
    <property type="match status" value="1"/>
</dbReference>
<feature type="transmembrane region" description="Helical" evidence="9">
    <location>
        <begin position="20"/>
        <end position="42"/>
    </location>
</feature>
<keyword evidence="7 9" id="KW-1133">Transmembrane helix</keyword>
<dbReference type="Pfam" id="PF00664">
    <property type="entry name" value="ABC_membrane"/>
    <property type="match status" value="1"/>
</dbReference>